<protein>
    <recommendedName>
        <fullName evidence="5">UDP-2,3-diacylglucosamine pyrophosphatase</fullName>
    </recommendedName>
</protein>
<dbReference type="AlphaFoldDB" id="A0A017HU39"/>
<dbReference type="Gene3D" id="3.40.50.20">
    <property type="match status" value="1"/>
</dbReference>
<proteinExistence type="predicted"/>
<keyword evidence="4" id="KW-1185">Reference proteome</keyword>
<dbReference type="OrthoDB" id="9789836at2"/>
<evidence type="ECO:0008006" key="5">
    <source>
        <dbReference type="Google" id="ProtNLM"/>
    </source>
</evidence>
<dbReference type="InterPro" id="IPR041255">
    <property type="entry name" value="LpxI_N"/>
</dbReference>
<feature type="domain" description="LpxI N-terminal" evidence="2">
    <location>
        <begin position="11"/>
        <end position="130"/>
    </location>
</feature>
<dbReference type="EMBL" id="AOSK01000032">
    <property type="protein sequence ID" value="EYD77269.1"/>
    <property type="molecule type" value="Genomic_DNA"/>
</dbReference>
<sequence>MIALIGSLDPLTALLAATLRAQGQAHMICTLGHRTVLDPLPGDPLTFRVEHLGTLIHHLGQSGIRAVCFSGGIHRPQVDPAQIDALTAPLVPLLLAALRQGDDGALRTVIGLFEQAGLAVLSAQDLVPELLPHPGVLTHHRPAPQHEADAARAESVHRIIAPADIGQGVIVRRGQVLAVEAQPGTDFMLRSVKGFAEGALFFKAPKLGQDRRADLPVIGPTTIERARDAKLSAIVIEAGGVMVMNREATVAAANEASLVLWVREPGP</sequence>
<dbReference type="PANTHER" id="PTHR39962:SF1">
    <property type="entry name" value="LPXI FAMILY PROTEIN"/>
    <property type="match status" value="1"/>
</dbReference>
<accession>A0A017HU39</accession>
<feature type="domain" description="LpxI C-terminal" evidence="1">
    <location>
        <begin position="134"/>
        <end position="261"/>
    </location>
</feature>
<dbReference type="HOGENOM" id="CLU_085042_1_0_5"/>
<organism evidence="3 4">
    <name type="scientific">Rubellimicrobium mesophilum DSM 19309</name>
    <dbReference type="NCBI Taxonomy" id="442562"/>
    <lineage>
        <taxon>Bacteria</taxon>
        <taxon>Pseudomonadati</taxon>
        <taxon>Pseudomonadota</taxon>
        <taxon>Alphaproteobacteria</taxon>
        <taxon>Rhodobacterales</taxon>
        <taxon>Roseobacteraceae</taxon>
        <taxon>Rubellimicrobium</taxon>
    </lineage>
</organism>
<evidence type="ECO:0000259" key="2">
    <source>
        <dbReference type="Pfam" id="PF17930"/>
    </source>
</evidence>
<evidence type="ECO:0000313" key="3">
    <source>
        <dbReference type="EMBL" id="EYD77269.1"/>
    </source>
</evidence>
<dbReference type="InterPro" id="IPR043167">
    <property type="entry name" value="LpxI_C_sf"/>
</dbReference>
<dbReference type="InterPro" id="IPR053174">
    <property type="entry name" value="LpxI"/>
</dbReference>
<dbReference type="Pfam" id="PF17930">
    <property type="entry name" value="LpxI_N"/>
    <property type="match status" value="1"/>
</dbReference>
<comment type="caution">
    <text evidence="3">The sequence shown here is derived from an EMBL/GenBank/DDBJ whole genome shotgun (WGS) entry which is preliminary data.</text>
</comment>
<reference evidence="3 4" key="1">
    <citation type="submission" date="2013-02" db="EMBL/GenBank/DDBJ databases">
        <authorList>
            <person name="Fiebig A."/>
            <person name="Goeker M."/>
            <person name="Klenk H.-P.P."/>
        </authorList>
    </citation>
    <scope>NUCLEOTIDE SEQUENCE [LARGE SCALE GENOMIC DNA]</scope>
    <source>
        <strain evidence="3 4">DSM 19309</strain>
    </source>
</reference>
<dbReference type="Gene3D" id="3.40.140.80">
    <property type="match status" value="1"/>
</dbReference>
<dbReference type="Proteomes" id="UP000019666">
    <property type="component" value="Unassembled WGS sequence"/>
</dbReference>
<dbReference type="InterPro" id="IPR010415">
    <property type="entry name" value="LpxI_C"/>
</dbReference>
<dbReference type="Pfam" id="PF06230">
    <property type="entry name" value="LpxI_C"/>
    <property type="match status" value="1"/>
</dbReference>
<gene>
    <name evidence="3" type="ORF">Rumeso_01216</name>
</gene>
<name>A0A017HU39_9RHOB</name>
<evidence type="ECO:0000259" key="1">
    <source>
        <dbReference type="Pfam" id="PF06230"/>
    </source>
</evidence>
<dbReference type="RefSeq" id="WP_037279483.1">
    <property type="nucleotide sequence ID" value="NZ_KK088561.1"/>
</dbReference>
<dbReference type="PANTHER" id="PTHR39962">
    <property type="entry name" value="BLL4848 PROTEIN"/>
    <property type="match status" value="1"/>
</dbReference>
<dbReference type="STRING" id="442562.Rumeso_01216"/>
<evidence type="ECO:0000313" key="4">
    <source>
        <dbReference type="Proteomes" id="UP000019666"/>
    </source>
</evidence>